<dbReference type="EMBL" id="ASPP01023250">
    <property type="protein sequence ID" value="ETO10683.1"/>
    <property type="molecule type" value="Genomic_DNA"/>
</dbReference>
<accession>X6M9K1</accession>
<comment type="caution">
    <text evidence="1">The sequence shown here is derived from an EMBL/GenBank/DDBJ whole genome shotgun (WGS) entry which is preliminary data.</text>
</comment>
<keyword evidence="2" id="KW-1185">Reference proteome</keyword>
<feature type="non-terminal residue" evidence="1">
    <location>
        <position position="1"/>
    </location>
</feature>
<protein>
    <submittedName>
        <fullName evidence="1">Uncharacterized protein</fullName>
    </submittedName>
</protein>
<proteinExistence type="predicted"/>
<evidence type="ECO:0000313" key="1">
    <source>
        <dbReference type="EMBL" id="ETO10683.1"/>
    </source>
</evidence>
<dbReference type="AlphaFoldDB" id="X6M9K1"/>
<sequence>LQMYRNLRLYSKLRTSNTLIYFVLCAEVSKFVRDFISDIPISNKISEQKLRFFYIILLKNIHLFNHKKKLILKKKLSDENNLLSFQKKKLNFCILLIYLTTNQKKFALSNYFCFKQKCQSRNCFTNRIINISNHLFSNIQEYSIDSSSQLNKTKGNKKLLKQAQLKCNDNNNKKLHLSKFYQHYNESDLTN</sequence>
<dbReference type="Proteomes" id="UP000023152">
    <property type="component" value="Unassembled WGS sequence"/>
</dbReference>
<reference evidence="1 2" key="1">
    <citation type="journal article" date="2013" name="Curr. Biol.">
        <title>The Genome of the Foraminiferan Reticulomyxa filosa.</title>
        <authorList>
            <person name="Glockner G."/>
            <person name="Hulsmann N."/>
            <person name="Schleicher M."/>
            <person name="Noegel A.A."/>
            <person name="Eichinger L."/>
            <person name="Gallinger C."/>
            <person name="Pawlowski J."/>
            <person name="Sierra R."/>
            <person name="Euteneuer U."/>
            <person name="Pillet L."/>
            <person name="Moustafa A."/>
            <person name="Platzer M."/>
            <person name="Groth M."/>
            <person name="Szafranski K."/>
            <person name="Schliwa M."/>
        </authorList>
    </citation>
    <scope>NUCLEOTIDE SEQUENCE [LARGE SCALE GENOMIC DNA]</scope>
</reference>
<gene>
    <name evidence="1" type="ORF">RFI_26694</name>
</gene>
<evidence type="ECO:0000313" key="2">
    <source>
        <dbReference type="Proteomes" id="UP000023152"/>
    </source>
</evidence>
<name>X6M9K1_RETFI</name>
<organism evidence="1 2">
    <name type="scientific">Reticulomyxa filosa</name>
    <dbReference type="NCBI Taxonomy" id="46433"/>
    <lineage>
        <taxon>Eukaryota</taxon>
        <taxon>Sar</taxon>
        <taxon>Rhizaria</taxon>
        <taxon>Retaria</taxon>
        <taxon>Foraminifera</taxon>
        <taxon>Monothalamids</taxon>
        <taxon>Reticulomyxidae</taxon>
        <taxon>Reticulomyxa</taxon>
    </lineage>
</organism>